<dbReference type="GO" id="GO:0008168">
    <property type="term" value="F:methyltransferase activity"/>
    <property type="evidence" value="ECO:0007669"/>
    <property type="project" value="UniProtKB-KW"/>
</dbReference>
<dbReference type="Gene3D" id="1.10.1200.10">
    <property type="entry name" value="ACP-like"/>
    <property type="match status" value="1"/>
</dbReference>
<organism evidence="10 11">
    <name type="scientific">Aaosphaeria arxii CBS 175.79</name>
    <dbReference type="NCBI Taxonomy" id="1450172"/>
    <lineage>
        <taxon>Eukaryota</taxon>
        <taxon>Fungi</taxon>
        <taxon>Dikarya</taxon>
        <taxon>Ascomycota</taxon>
        <taxon>Pezizomycotina</taxon>
        <taxon>Dothideomycetes</taxon>
        <taxon>Pleosporomycetidae</taxon>
        <taxon>Pleosporales</taxon>
        <taxon>Pleosporales incertae sedis</taxon>
        <taxon>Aaosphaeria</taxon>
    </lineage>
</organism>
<dbReference type="InterPro" id="IPR014030">
    <property type="entry name" value="Ketoacyl_synth_N"/>
</dbReference>
<protein>
    <submittedName>
        <fullName evidence="10">Ketoacyl-synt-domain-containing protein</fullName>
    </submittedName>
</protein>
<feature type="active site" description="Proton donor; for dehydratase activity" evidence="6">
    <location>
        <position position="1484"/>
    </location>
</feature>
<proteinExistence type="predicted"/>
<dbReference type="OrthoDB" id="429813at2759"/>
<accession>A0A6A5X7E4</accession>
<keyword evidence="4" id="KW-0808">Transferase</keyword>
<dbReference type="InterPro" id="IPR041068">
    <property type="entry name" value="HTH_51"/>
</dbReference>
<dbReference type="Pfam" id="PF02801">
    <property type="entry name" value="Ketoacyl-synt_C"/>
    <property type="match status" value="1"/>
</dbReference>
<dbReference type="InterPro" id="IPR032821">
    <property type="entry name" value="PKS_assoc"/>
</dbReference>
<dbReference type="InterPro" id="IPR050091">
    <property type="entry name" value="PKS_NRPS_Biosynth_Enz"/>
</dbReference>
<dbReference type="InterPro" id="IPR016036">
    <property type="entry name" value="Malonyl_transacylase_ACP-bd"/>
</dbReference>
<dbReference type="InterPro" id="IPR009081">
    <property type="entry name" value="PP-bd_ACP"/>
</dbReference>
<dbReference type="SMART" id="SM00827">
    <property type="entry name" value="PKS_AT"/>
    <property type="match status" value="1"/>
</dbReference>
<dbReference type="Gene3D" id="3.40.366.10">
    <property type="entry name" value="Malonyl-Coenzyme A Acyl Carrier Protein, domain 2"/>
    <property type="match status" value="2"/>
</dbReference>
<evidence type="ECO:0000313" key="11">
    <source>
        <dbReference type="Proteomes" id="UP000799778"/>
    </source>
</evidence>
<dbReference type="RefSeq" id="XP_033377043.1">
    <property type="nucleotide sequence ID" value="XM_033534838.1"/>
</dbReference>
<keyword evidence="3" id="KW-0489">Methyltransferase</keyword>
<evidence type="ECO:0000256" key="3">
    <source>
        <dbReference type="ARBA" id="ARBA00022603"/>
    </source>
</evidence>
<feature type="region of interest" description="C-terminal hotdog fold" evidence="6">
    <location>
        <begin position="1421"/>
        <end position="1573"/>
    </location>
</feature>
<dbReference type="SUPFAM" id="SSF55048">
    <property type="entry name" value="Probable ACP-binding domain of malonyl-CoA ACP transacylase"/>
    <property type="match status" value="1"/>
</dbReference>
<dbReference type="Gene3D" id="3.30.70.3290">
    <property type="match status" value="1"/>
</dbReference>
<dbReference type="EMBL" id="ML978082">
    <property type="protein sequence ID" value="KAF2008704.1"/>
    <property type="molecule type" value="Genomic_DNA"/>
</dbReference>
<feature type="domain" description="Ketosynthase family 3 (KS3)" evidence="8">
    <location>
        <begin position="373"/>
        <end position="794"/>
    </location>
</feature>
<dbReference type="InterPro" id="IPR020841">
    <property type="entry name" value="PKS_Beta-ketoAc_synthase_dom"/>
</dbReference>
<dbReference type="SUPFAM" id="SSF53474">
    <property type="entry name" value="alpha/beta-Hydrolases"/>
    <property type="match status" value="1"/>
</dbReference>
<keyword evidence="1" id="KW-0596">Phosphopantetheine</keyword>
<evidence type="ECO:0000259" key="8">
    <source>
        <dbReference type="PROSITE" id="PS52004"/>
    </source>
</evidence>
<dbReference type="Gene3D" id="3.40.50.1820">
    <property type="entry name" value="alpha/beta hydrolase"/>
    <property type="match status" value="1"/>
</dbReference>
<dbReference type="Pfam" id="PF00698">
    <property type="entry name" value="Acyl_transf_1"/>
    <property type="match status" value="1"/>
</dbReference>
<dbReference type="InterPro" id="IPR049552">
    <property type="entry name" value="PKS_DH_N"/>
</dbReference>
<dbReference type="CDD" id="cd02440">
    <property type="entry name" value="AdoMet_MTases"/>
    <property type="match status" value="1"/>
</dbReference>
<dbReference type="InterPro" id="IPR014043">
    <property type="entry name" value="Acyl_transferase_dom"/>
</dbReference>
<dbReference type="InterPro" id="IPR049492">
    <property type="entry name" value="BD-FAE-like_dom"/>
</dbReference>
<dbReference type="PROSITE" id="PS50075">
    <property type="entry name" value="CARRIER"/>
    <property type="match status" value="1"/>
</dbReference>
<feature type="domain" description="PKS/mFAS DH" evidence="9">
    <location>
        <begin position="1271"/>
        <end position="1573"/>
    </location>
</feature>
<dbReference type="GO" id="GO:0032259">
    <property type="term" value="P:methylation"/>
    <property type="evidence" value="ECO:0007669"/>
    <property type="project" value="UniProtKB-KW"/>
</dbReference>
<name>A0A6A5X7E4_9PLEO</name>
<dbReference type="SUPFAM" id="SSF52151">
    <property type="entry name" value="FabD/lysophospholipase-like"/>
    <property type="match status" value="1"/>
</dbReference>
<evidence type="ECO:0000256" key="1">
    <source>
        <dbReference type="ARBA" id="ARBA00022450"/>
    </source>
</evidence>
<dbReference type="GO" id="GO:0044550">
    <property type="term" value="P:secondary metabolite biosynthetic process"/>
    <property type="evidence" value="ECO:0007669"/>
    <property type="project" value="TreeGrafter"/>
</dbReference>
<dbReference type="InterPro" id="IPR042104">
    <property type="entry name" value="PKS_dehydratase_sf"/>
</dbReference>
<evidence type="ECO:0000256" key="6">
    <source>
        <dbReference type="PROSITE-ProRule" id="PRU01363"/>
    </source>
</evidence>
<dbReference type="InterPro" id="IPR049900">
    <property type="entry name" value="PKS_mFAS_DH"/>
</dbReference>
<dbReference type="GO" id="GO:0006633">
    <property type="term" value="P:fatty acid biosynthetic process"/>
    <property type="evidence" value="ECO:0007669"/>
    <property type="project" value="TreeGrafter"/>
</dbReference>
<dbReference type="InterPro" id="IPR001227">
    <property type="entry name" value="Ac_transferase_dom_sf"/>
</dbReference>
<dbReference type="InterPro" id="IPR013217">
    <property type="entry name" value="Methyltransf_12"/>
</dbReference>
<dbReference type="Pfam" id="PF08242">
    <property type="entry name" value="Methyltransf_12"/>
    <property type="match status" value="1"/>
</dbReference>
<dbReference type="InterPro" id="IPR016039">
    <property type="entry name" value="Thiolase-like"/>
</dbReference>
<evidence type="ECO:0000259" key="7">
    <source>
        <dbReference type="PROSITE" id="PS50075"/>
    </source>
</evidence>
<dbReference type="PROSITE" id="PS52019">
    <property type="entry name" value="PKS_MFAS_DH"/>
    <property type="match status" value="1"/>
</dbReference>
<dbReference type="SUPFAM" id="SSF53901">
    <property type="entry name" value="Thiolase-like"/>
    <property type="match status" value="1"/>
</dbReference>
<dbReference type="CDD" id="cd00833">
    <property type="entry name" value="PKS"/>
    <property type="match status" value="1"/>
</dbReference>
<dbReference type="Pfam" id="PF00109">
    <property type="entry name" value="ketoacyl-synt"/>
    <property type="match status" value="1"/>
</dbReference>
<dbReference type="InterPro" id="IPR016035">
    <property type="entry name" value="Acyl_Trfase/lysoPLipase"/>
</dbReference>
<evidence type="ECO:0000256" key="4">
    <source>
        <dbReference type="ARBA" id="ARBA00022679"/>
    </source>
</evidence>
<dbReference type="PROSITE" id="PS52004">
    <property type="entry name" value="KS3_2"/>
    <property type="match status" value="1"/>
</dbReference>
<dbReference type="InterPro" id="IPR014031">
    <property type="entry name" value="Ketoacyl_synth_C"/>
</dbReference>
<keyword evidence="2" id="KW-0597">Phosphoprotein</keyword>
<dbReference type="SUPFAM" id="SSF53335">
    <property type="entry name" value="S-adenosyl-L-methionine-dependent methyltransferases"/>
    <property type="match status" value="1"/>
</dbReference>
<feature type="region of interest" description="N-terminal hotdog fold" evidence="6">
    <location>
        <begin position="1271"/>
        <end position="1400"/>
    </location>
</feature>
<feature type="active site" description="Proton acceptor; for dehydratase activity" evidence="6">
    <location>
        <position position="1305"/>
    </location>
</feature>
<dbReference type="InterPro" id="IPR032088">
    <property type="entry name" value="SAT"/>
</dbReference>
<keyword evidence="5" id="KW-0511">Multifunctional enzyme</keyword>
<dbReference type="SMART" id="SM00825">
    <property type="entry name" value="PKS_KS"/>
    <property type="match status" value="1"/>
</dbReference>
<keyword evidence="11" id="KW-1185">Reference proteome</keyword>
<dbReference type="SUPFAM" id="SSF47336">
    <property type="entry name" value="ACP-like"/>
    <property type="match status" value="1"/>
</dbReference>
<dbReference type="Gene3D" id="3.10.129.110">
    <property type="entry name" value="Polyketide synthase dehydratase"/>
    <property type="match status" value="1"/>
</dbReference>
<dbReference type="Pfam" id="PF14765">
    <property type="entry name" value="PS-DH"/>
    <property type="match status" value="1"/>
</dbReference>
<dbReference type="InterPro" id="IPR029063">
    <property type="entry name" value="SAM-dependent_MTases_sf"/>
</dbReference>
<dbReference type="Pfam" id="PF16197">
    <property type="entry name" value="KAsynt_C_assoc"/>
    <property type="match status" value="1"/>
</dbReference>
<dbReference type="Gene3D" id="3.40.50.150">
    <property type="entry name" value="Vaccinia Virus protein VP39"/>
    <property type="match status" value="1"/>
</dbReference>
<reference evidence="10" key="1">
    <citation type="journal article" date="2020" name="Stud. Mycol.">
        <title>101 Dothideomycetes genomes: a test case for predicting lifestyles and emergence of pathogens.</title>
        <authorList>
            <person name="Haridas S."/>
            <person name="Albert R."/>
            <person name="Binder M."/>
            <person name="Bloem J."/>
            <person name="Labutti K."/>
            <person name="Salamov A."/>
            <person name="Andreopoulos B."/>
            <person name="Baker S."/>
            <person name="Barry K."/>
            <person name="Bills G."/>
            <person name="Bluhm B."/>
            <person name="Cannon C."/>
            <person name="Castanera R."/>
            <person name="Culley D."/>
            <person name="Daum C."/>
            <person name="Ezra D."/>
            <person name="Gonzalez J."/>
            <person name="Henrissat B."/>
            <person name="Kuo A."/>
            <person name="Liang C."/>
            <person name="Lipzen A."/>
            <person name="Lutzoni F."/>
            <person name="Magnuson J."/>
            <person name="Mondo S."/>
            <person name="Nolan M."/>
            <person name="Ohm R."/>
            <person name="Pangilinan J."/>
            <person name="Park H.-J."/>
            <person name="Ramirez L."/>
            <person name="Alfaro M."/>
            <person name="Sun H."/>
            <person name="Tritt A."/>
            <person name="Yoshinaga Y."/>
            <person name="Zwiers L.-H."/>
            <person name="Turgeon B."/>
            <person name="Goodwin S."/>
            <person name="Spatafora J."/>
            <person name="Crous P."/>
            <person name="Grigoriev I."/>
        </authorList>
    </citation>
    <scope>NUCLEOTIDE SEQUENCE</scope>
    <source>
        <strain evidence="10">CBS 175.79</strain>
    </source>
</reference>
<dbReference type="PANTHER" id="PTHR43775">
    <property type="entry name" value="FATTY ACID SYNTHASE"/>
    <property type="match status" value="1"/>
</dbReference>
<dbReference type="GO" id="GO:0004312">
    <property type="term" value="F:fatty acid synthase activity"/>
    <property type="evidence" value="ECO:0007669"/>
    <property type="project" value="TreeGrafter"/>
</dbReference>
<feature type="domain" description="Carrier" evidence="7">
    <location>
        <begin position="1625"/>
        <end position="1704"/>
    </location>
</feature>
<gene>
    <name evidence="10" type="ORF">BU24DRAFT_96051</name>
</gene>
<dbReference type="Pfam" id="PF21089">
    <property type="entry name" value="PKS_DH_N"/>
    <property type="match status" value="1"/>
</dbReference>
<evidence type="ECO:0000313" key="10">
    <source>
        <dbReference type="EMBL" id="KAF2008704.1"/>
    </source>
</evidence>
<evidence type="ECO:0000256" key="5">
    <source>
        <dbReference type="ARBA" id="ARBA00023268"/>
    </source>
</evidence>
<evidence type="ECO:0000256" key="2">
    <source>
        <dbReference type="ARBA" id="ARBA00022553"/>
    </source>
</evidence>
<dbReference type="PANTHER" id="PTHR43775:SF21">
    <property type="entry name" value="NON-REDUCING POLYKETIDE SYNTHASE AUSA-RELATED"/>
    <property type="match status" value="1"/>
</dbReference>
<sequence length="2470" mass="269688">MVVQTISAAFFCPQGRAPPELCLVGLQSFLQRNPHGECLLQHVARLDEAFQMFCSARDDIRSLPKGSSEVRTLMDWAAGGSSAPISQARSGIIALPLLLILQLGQYLRYLEIHSLSHSGFVEQVQHVGGIQGYCGGAAAALSIACAKDEAEVIQNAAVFLRLLVGIGACIEAADYPSTGASTVIACRLKYEGQGDELVARFPGTYVSAVTEPRSISIAGNATILAQLFDYAHGLGLPVQQMEVTGKAHCPDNVPLAAGFLQLWRQTPSLQLPKQSELRVSIRSNRSAKKLEIGSVIEDLIVMIIASRCEWYQVLTLCAEDMKASGRRAHSVVTFGLNDCVPLAPFNKQRLEVSKILPPYFYDPKVTATPTVHEGAIAIVGASCRLPGATNLEELWDVISSGKDCHKGVPTDRFDIQSSSRAVQSGNEAQKIFGNFLDDVKGFDRSFFGMNAREAANLDPQQRILLELSYEALDSSGYLVSHVRERGDLVGCFIGANMIEYLDNTNAHAPSAYTSTGTLRAFLCGRLSHQYGWTAPSEVIDTACSSSLVAISRACNSILSGECDMALAGGVNIITGVNNFLDLGKAGFLSPTGQCKPFDDSADGYCRSDGAGLVVLKRLTRALEDGDQILGVISGIATNQGGLSSSLTIPSSDSLQALFRNVLQKADFQPSNVTFVEAHGTGTQAGDPIEMDSIRSIFGSSSRTVPITVGSIKGNIGHCESGAGVAGLLKVLAMIKHGKIPPQANHKLLNRKIPPLDLDGIRISEELLPWNVPLRAACVNSYGAAGSNCALLCHEMPTTIKTRPPPLPHPVLLSSASDNGLVANIQALVSYLERNVSKLSIADVAFTLNERRKKHRYCISTTATDVGSLIRSLESVQPSPFQYPDRPTPVVLLLSGQYDNKVALDPTCYKTYPALKGYIDNCDSILLSLGYPSIQQAIIQTEPIADVVCLQCSIFAMEYAWASLWINAGIKPAAIIGHSLGELIALAVSGALSLKDALNLVAYRAHLISTRWGTDCGSMLVLNVSATEAQATLPPATLGHSDRSKLDIACYNGPSSTVVAGSSSLVQATADFLAAGSGASGIISQQLSTTHAFHSSLTEPILPWLQSRAESLAWNEPIVPVEFCTHEHLDSISDWSAPKHAREPVYFFDAVRRVERRLGPSVWLEAGVNTPIVAMTKRAVANPDAHLFQSVRIKIGESMGQSISTIISKLWRHGLSVSYSTFFGPSSQVFRPVWLPPYQFERQSYWVDNIDRTTEARKQLPLQSVENAVPPKDLVFTKESPGSSGTTSVFYINTQSLRYQRIVQGHAVLGQPLCPASLYMECATMALQILRGQDIESHCLNFENLDFSAPLGLDSTREVILNLELHSEQAWNFTVQSTVSGSSMHPRVHCTGRLALTLRAEVSMFGRLVANSIQTLLSKNNTERLMSKRAYDLFSHVVTYDPSLQGILSIVLDKTEALAIVKHYKDHPDSKDSTAWHRCDAVTLDTFISVAGLLLNSSDTVSRAEAMVAVGLDRTVLSSACSPGPNSDLQVFVNFSLVDSKQATGDVFVCSQRGEVLAIFSGVRFHKVAISKLQKSLASANPSISTTQRLHPVASTESDFTDEATFRTPTESHFCASVPSDDEMYPSSKSQKDAVQALISTYTGLESTDISEDSLLMDLGFDSLSSIEFATELSTMFKVTVDSQSLGHISLRTLYTRFGLEIGGRAKLPVTQIREESFTASPTKSAVLFPSPSLRIVQPLEILGNPLNALDDSNHYIEDASIDQGFAGYWNVVAPLQNDLLIAYLLEAFRKLNLDLLSITPQNPVPAVKYLPRHEKLMSRIWWILEKHHYVEKRNTVILCSQEMPNRSVLSSSSVYDDFVQKFPRYLPEAKLIRLVGERLAECLKGEEDPIALLFGNAESSTIMEEYYSFSPMLSTMTQHLVTYLMNFLGPLQRGDTTIRILEIGAGTGGTTIKLAEALGKLDITCEYTFTDISPRLVSKAKSKFSRYPWMRFAVLDLENHVKDEFKHAFDIVISTNCVHATSDRERSCRRIWDTLTDDGIVILSEVTKSIDWFDMCFGVLEGWWLAGRGSEHPLQSTAVWMAAFKNAGFLSLGFSQGSTLETNTQQLLVGCKRHWPSQTMATPPSDVVSGKMETFELETMIYKDVSGIQIEADVYLPGAFTSSSMPIALMIHGGGHMALSRKAIRPAQTRYLLANGFLPVSIDYRLCPEVNLVEGPFADVRDGYWWARSELPLLLLKRGIMVDSDRVVVIGWSTGGHLAMSLGWTTREACLPSPTAILCFYTPVDFEFNALDNHRRPALPRPQLSISSILKTLPKAPLTKYETSSGGENNLGWLRSGDLRSELLLSVFSDGIGLPLLLNGLSNNSDDGCLETPAAERIADISPLARLQKGHYDIPTFMIHGKKDEIAPFVGAERFVAALRKSKIRHGFLELNTSHVHDLELVPGMKEWEEQVAPGYQFLFEVVQNAASQQ</sequence>
<dbReference type="Proteomes" id="UP000799778">
    <property type="component" value="Unassembled WGS sequence"/>
</dbReference>
<dbReference type="Pfam" id="PF00550">
    <property type="entry name" value="PP-binding"/>
    <property type="match status" value="1"/>
</dbReference>
<dbReference type="InterPro" id="IPR049551">
    <property type="entry name" value="PKS_DH_C"/>
</dbReference>
<dbReference type="Pfam" id="PF20434">
    <property type="entry name" value="BD-FAE"/>
    <property type="match status" value="1"/>
</dbReference>
<dbReference type="InterPro" id="IPR029058">
    <property type="entry name" value="AB_hydrolase_fold"/>
</dbReference>
<dbReference type="Gene3D" id="3.40.47.10">
    <property type="match status" value="1"/>
</dbReference>
<dbReference type="Pfam" id="PF18558">
    <property type="entry name" value="HTH_51"/>
    <property type="match status" value="1"/>
</dbReference>
<dbReference type="Pfam" id="PF16073">
    <property type="entry name" value="SAT"/>
    <property type="match status" value="1"/>
</dbReference>
<dbReference type="InterPro" id="IPR036736">
    <property type="entry name" value="ACP-like_sf"/>
</dbReference>
<dbReference type="GeneID" id="54292235"/>
<evidence type="ECO:0000259" key="9">
    <source>
        <dbReference type="PROSITE" id="PS52019"/>
    </source>
</evidence>